<feature type="domain" description="TACO1/YebC-like N-terminal" evidence="8">
    <location>
        <begin position="4"/>
        <end position="73"/>
    </location>
</feature>
<dbReference type="GO" id="GO:0006355">
    <property type="term" value="P:regulation of DNA-templated transcription"/>
    <property type="evidence" value="ECO:0007669"/>
    <property type="project" value="UniProtKB-UniRule"/>
</dbReference>
<gene>
    <name evidence="9" type="ORF">OQ287_00805</name>
</gene>
<dbReference type="FunFam" id="1.10.10.200:FF:000003">
    <property type="entry name" value="Probable transcriptional regulatory protein YeeN"/>
    <property type="match status" value="1"/>
</dbReference>
<dbReference type="HAMAP" id="MF_00693">
    <property type="entry name" value="Transcrip_reg_TACO1"/>
    <property type="match status" value="1"/>
</dbReference>
<dbReference type="SUPFAM" id="SSF75625">
    <property type="entry name" value="YebC-like"/>
    <property type="match status" value="1"/>
</dbReference>
<dbReference type="NCBIfam" id="NF009044">
    <property type="entry name" value="PRK12378.1"/>
    <property type="match status" value="1"/>
</dbReference>
<keyword evidence="4 6" id="KW-0238">DNA-binding</keyword>
<sequence>MGRAFQNRKESMAKTAAAKTRVYSKYGREIYVCAKSGGTDPNNNLSLRGMIERAKKDQVPTHVIDKALDKASGAGGEDFSAARYEGFGPGNCMIIVECLTDNPNRTFGDVRGCFTKNKSKIGTLGTVSHMFDHCAIFSFAGDDEEAVLEMLMEADVDVTDIESEDGHITVFAPHTEYAKAKQALIDGIEGIDFEADDIQFLPQTHTAIEGDDVAQFERLVDMLNDLDDVQNVYHNAELPA</sequence>
<evidence type="ECO:0000313" key="10">
    <source>
        <dbReference type="Proteomes" id="UP001165678"/>
    </source>
</evidence>
<keyword evidence="2 6" id="KW-0963">Cytoplasm</keyword>
<comment type="caution">
    <text evidence="9">The sequence shown here is derived from an EMBL/GenBank/DDBJ whole genome shotgun (WGS) entry which is preliminary data.</text>
</comment>
<dbReference type="PANTHER" id="PTHR12532:SF0">
    <property type="entry name" value="TRANSLATIONAL ACTIVATOR OF CYTOCHROME C OXIDASE 1"/>
    <property type="match status" value="1"/>
</dbReference>
<evidence type="ECO:0000256" key="5">
    <source>
        <dbReference type="ARBA" id="ARBA00023163"/>
    </source>
</evidence>
<comment type="subcellular location">
    <subcellularLocation>
        <location evidence="6">Cytoplasm</location>
    </subcellularLocation>
</comment>
<evidence type="ECO:0000256" key="1">
    <source>
        <dbReference type="ARBA" id="ARBA00008724"/>
    </source>
</evidence>
<keyword evidence="5 6" id="KW-0804">Transcription</keyword>
<organism evidence="9 10">
    <name type="scientific">Larsenimonas rhizosphaerae</name>
    <dbReference type="NCBI Taxonomy" id="2944682"/>
    <lineage>
        <taxon>Bacteria</taxon>
        <taxon>Pseudomonadati</taxon>
        <taxon>Pseudomonadota</taxon>
        <taxon>Gammaproteobacteria</taxon>
        <taxon>Oceanospirillales</taxon>
        <taxon>Halomonadaceae</taxon>
        <taxon>Larsenimonas</taxon>
    </lineage>
</organism>
<accession>A0AA41ZEP7</accession>
<name>A0AA41ZEP7_9GAMM</name>
<evidence type="ECO:0000256" key="6">
    <source>
        <dbReference type="HAMAP-Rule" id="MF_00693"/>
    </source>
</evidence>
<dbReference type="InterPro" id="IPR048300">
    <property type="entry name" value="TACO1_YebC-like_2nd/3rd_dom"/>
</dbReference>
<dbReference type="GO" id="GO:0003677">
    <property type="term" value="F:DNA binding"/>
    <property type="evidence" value="ECO:0007669"/>
    <property type="project" value="UniProtKB-UniRule"/>
</dbReference>
<dbReference type="EMBL" id="JAPIVE010000001">
    <property type="protein sequence ID" value="MCX2522779.1"/>
    <property type="molecule type" value="Genomic_DNA"/>
</dbReference>
<dbReference type="PANTHER" id="PTHR12532">
    <property type="entry name" value="TRANSLATIONAL ACTIVATOR OF CYTOCHROME C OXIDASE 1"/>
    <property type="match status" value="1"/>
</dbReference>
<dbReference type="InterPro" id="IPR017856">
    <property type="entry name" value="Integrase-like_N"/>
</dbReference>
<keyword evidence="10" id="KW-1185">Reference proteome</keyword>
<evidence type="ECO:0000256" key="3">
    <source>
        <dbReference type="ARBA" id="ARBA00023015"/>
    </source>
</evidence>
<dbReference type="AlphaFoldDB" id="A0AA41ZEP7"/>
<protein>
    <recommendedName>
        <fullName evidence="6">Probable transcriptional regulatory protein OQ287_00805</fullName>
    </recommendedName>
</protein>
<dbReference type="InterPro" id="IPR029072">
    <property type="entry name" value="YebC-like"/>
</dbReference>
<evidence type="ECO:0000256" key="2">
    <source>
        <dbReference type="ARBA" id="ARBA00022490"/>
    </source>
</evidence>
<evidence type="ECO:0000259" key="8">
    <source>
        <dbReference type="Pfam" id="PF20772"/>
    </source>
</evidence>
<dbReference type="Proteomes" id="UP001165678">
    <property type="component" value="Unassembled WGS sequence"/>
</dbReference>
<dbReference type="GO" id="GO:0005829">
    <property type="term" value="C:cytosol"/>
    <property type="evidence" value="ECO:0007669"/>
    <property type="project" value="TreeGrafter"/>
</dbReference>
<reference evidence="9" key="1">
    <citation type="submission" date="2022-11" db="EMBL/GenBank/DDBJ databases">
        <title>Larsenimonas rhizosphaerae sp. nov., isolated from a tidal mudflat.</title>
        <authorList>
            <person name="Lee S.D."/>
            <person name="Kim I.S."/>
        </authorList>
    </citation>
    <scope>NUCLEOTIDE SEQUENCE</scope>
    <source>
        <strain evidence="9">GH2-1</strain>
    </source>
</reference>
<dbReference type="InterPro" id="IPR002876">
    <property type="entry name" value="Transcrip_reg_TACO1-like"/>
</dbReference>
<evidence type="ECO:0000259" key="7">
    <source>
        <dbReference type="Pfam" id="PF01709"/>
    </source>
</evidence>
<dbReference type="Pfam" id="PF20772">
    <property type="entry name" value="TACO1_YebC_N"/>
    <property type="match status" value="1"/>
</dbReference>
<comment type="similarity">
    <text evidence="1 6">Belongs to the TACO1 family.</text>
</comment>
<dbReference type="Gene3D" id="3.30.70.980">
    <property type="match status" value="2"/>
</dbReference>
<evidence type="ECO:0000256" key="4">
    <source>
        <dbReference type="ARBA" id="ARBA00023125"/>
    </source>
</evidence>
<keyword evidence="3 6" id="KW-0805">Transcription regulation</keyword>
<dbReference type="InterPro" id="IPR049083">
    <property type="entry name" value="TACO1_YebC_N"/>
</dbReference>
<dbReference type="Gene3D" id="1.10.10.200">
    <property type="match status" value="1"/>
</dbReference>
<dbReference type="RefSeq" id="WP_250935992.1">
    <property type="nucleotide sequence ID" value="NZ_JAMLJK010000001.1"/>
</dbReference>
<dbReference type="Pfam" id="PF01709">
    <property type="entry name" value="Transcrip_reg"/>
    <property type="match status" value="1"/>
</dbReference>
<proteinExistence type="inferred from homology"/>
<feature type="domain" description="TACO1/YebC-like second and third" evidence="7">
    <location>
        <begin position="81"/>
        <end position="236"/>
    </location>
</feature>
<dbReference type="InterPro" id="IPR026564">
    <property type="entry name" value="Transcrip_reg_TACO1-like_dom3"/>
</dbReference>
<evidence type="ECO:0000313" key="9">
    <source>
        <dbReference type="EMBL" id="MCX2522779.1"/>
    </source>
</evidence>